<gene>
    <name evidence="1" type="ORF">H8S22_11525</name>
</gene>
<dbReference type="RefSeq" id="WP_186992480.1">
    <property type="nucleotide sequence ID" value="NZ_JACOOS010000013.1"/>
</dbReference>
<organism evidence="1 2">
    <name type="scientific">Anaerostipes hominis</name>
    <name type="common">ex Liu et al. 2021</name>
    <dbReference type="NCBI Taxonomy" id="2763018"/>
    <lineage>
        <taxon>Bacteria</taxon>
        <taxon>Bacillati</taxon>
        <taxon>Bacillota</taxon>
        <taxon>Clostridia</taxon>
        <taxon>Lachnospirales</taxon>
        <taxon>Lachnospiraceae</taxon>
        <taxon>Anaerostipes</taxon>
    </lineage>
</organism>
<evidence type="ECO:0000313" key="1">
    <source>
        <dbReference type="EMBL" id="MBC5678207.1"/>
    </source>
</evidence>
<dbReference type="EMBL" id="JACOOS010000013">
    <property type="protein sequence ID" value="MBC5678207.1"/>
    <property type="molecule type" value="Genomic_DNA"/>
</dbReference>
<proteinExistence type="predicted"/>
<keyword evidence="2" id="KW-1185">Reference proteome</keyword>
<dbReference type="Proteomes" id="UP000635828">
    <property type="component" value="Unassembled WGS sequence"/>
</dbReference>
<reference evidence="1 2" key="1">
    <citation type="submission" date="2020-08" db="EMBL/GenBank/DDBJ databases">
        <title>Genome public.</title>
        <authorList>
            <person name="Liu C."/>
            <person name="Sun Q."/>
        </authorList>
    </citation>
    <scope>NUCLEOTIDE SEQUENCE [LARGE SCALE GENOMIC DNA]</scope>
    <source>
        <strain evidence="1 2">NSJ-7</strain>
    </source>
</reference>
<sequence length="63" mass="7183">MKYRKKSVVIEAYQTDVEVIIPTLEGDMKASPGDWIITGVQGEKYPCKPDIFESTYELVEDDI</sequence>
<accession>A0ABR7FSL7</accession>
<name>A0ABR7FSL7_9FIRM</name>
<protein>
    <recommendedName>
        <fullName evidence="3">Phage protein</fullName>
    </recommendedName>
</protein>
<evidence type="ECO:0000313" key="2">
    <source>
        <dbReference type="Proteomes" id="UP000635828"/>
    </source>
</evidence>
<evidence type="ECO:0008006" key="3">
    <source>
        <dbReference type="Google" id="ProtNLM"/>
    </source>
</evidence>
<comment type="caution">
    <text evidence="1">The sequence shown here is derived from an EMBL/GenBank/DDBJ whole genome shotgun (WGS) entry which is preliminary data.</text>
</comment>